<dbReference type="InterPro" id="IPR029062">
    <property type="entry name" value="Class_I_gatase-like"/>
</dbReference>
<dbReference type="Gene3D" id="3.40.50.880">
    <property type="match status" value="1"/>
</dbReference>
<dbReference type="Pfam" id="PF07722">
    <property type="entry name" value="Peptidase_C26"/>
    <property type="match status" value="1"/>
</dbReference>
<dbReference type="InterPro" id="IPR044668">
    <property type="entry name" value="PuuD-like"/>
</dbReference>
<accession>A0ABX2INH2</accession>
<keyword evidence="2" id="KW-1185">Reference proteome</keyword>
<dbReference type="Proteomes" id="UP000778523">
    <property type="component" value="Unassembled WGS sequence"/>
</dbReference>
<gene>
    <name evidence="1" type="ORF">HJ583_014485</name>
</gene>
<dbReference type="PROSITE" id="PS51273">
    <property type="entry name" value="GATASE_TYPE_1"/>
    <property type="match status" value="1"/>
</dbReference>
<sequence length="266" mass="29796">MRKQPLRIGISARLMHKPPAELGFRNKTLQYLEQNIAHWVLSEGALAFMIPTVEGASSLHRSAIQLRDYVHAIDALLLQGGMDVSPNSYGEFPLRPEWSGDRVRDLYELDLIWECIFQGKPVLGICRGCQLLNVAFGGSLYQDISTQLPDAIRHVDAEAYDAHTHPVAFSENSLLARLYPHNALSARISSIHHQAVNRLGNGLHIEARSAVDGVVEAIRWEGSSFVYGVQWHPEFHPAHDQGLLDSGPLLQEFLRAARKRADQERT</sequence>
<organism evidence="1 2">
    <name type="scientific">Uliginosibacterium aquaticum</name>
    <dbReference type="NCBI Taxonomy" id="2731212"/>
    <lineage>
        <taxon>Bacteria</taxon>
        <taxon>Pseudomonadati</taxon>
        <taxon>Pseudomonadota</taxon>
        <taxon>Betaproteobacteria</taxon>
        <taxon>Rhodocyclales</taxon>
        <taxon>Zoogloeaceae</taxon>
        <taxon>Uliginosibacterium</taxon>
    </lineage>
</organism>
<dbReference type="PANTHER" id="PTHR43235">
    <property type="entry name" value="GLUTAMINE AMIDOTRANSFERASE PB2B2.05-RELATED"/>
    <property type="match status" value="1"/>
</dbReference>
<comment type="caution">
    <text evidence="1">The sequence shown here is derived from an EMBL/GenBank/DDBJ whole genome shotgun (WGS) entry which is preliminary data.</text>
</comment>
<evidence type="ECO:0000313" key="1">
    <source>
        <dbReference type="EMBL" id="NSL56244.1"/>
    </source>
</evidence>
<dbReference type="GO" id="GO:0016787">
    <property type="term" value="F:hydrolase activity"/>
    <property type="evidence" value="ECO:0007669"/>
    <property type="project" value="UniProtKB-KW"/>
</dbReference>
<dbReference type="InterPro" id="IPR011697">
    <property type="entry name" value="Peptidase_C26"/>
</dbReference>
<dbReference type="CDD" id="cd01745">
    <property type="entry name" value="GATase1_2"/>
    <property type="match status" value="1"/>
</dbReference>
<dbReference type="PANTHER" id="PTHR43235:SF1">
    <property type="entry name" value="GLUTAMINE AMIDOTRANSFERASE PB2B2.05-RELATED"/>
    <property type="match status" value="1"/>
</dbReference>
<protein>
    <submittedName>
        <fullName evidence="1">Gamma-glutamyl-gamma-aminobutyrate hydrolase family protein</fullName>
    </submittedName>
</protein>
<dbReference type="SUPFAM" id="SSF52317">
    <property type="entry name" value="Class I glutamine amidotransferase-like"/>
    <property type="match status" value="1"/>
</dbReference>
<evidence type="ECO:0000313" key="2">
    <source>
        <dbReference type="Proteomes" id="UP000778523"/>
    </source>
</evidence>
<name>A0ABX2INH2_9RHOO</name>
<keyword evidence="1" id="KW-0378">Hydrolase</keyword>
<reference evidence="1 2" key="1">
    <citation type="submission" date="2020-06" db="EMBL/GenBank/DDBJ databases">
        <title>Draft genome of Uliginosibacterium sp. IMCC34675.</title>
        <authorList>
            <person name="Song J."/>
        </authorList>
    </citation>
    <scope>NUCLEOTIDE SEQUENCE [LARGE SCALE GENOMIC DNA]</scope>
    <source>
        <strain evidence="1 2">IMCC34675</strain>
    </source>
</reference>
<dbReference type="EMBL" id="JABCSC020000003">
    <property type="protein sequence ID" value="NSL56244.1"/>
    <property type="molecule type" value="Genomic_DNA"/>
</dbReference>
<proteinExistence type="predicted"/>